<proteinExistence type="predicted"/>
<evidence type="ECO:0000256" key="1">
    <source>
        <dbReference type="SAM" id="MobiDB-lite"/>
    </source>
</evidence>
<accession>A0A8J3KIB1</accession>
<feature type="compositionally biased region" description="Low complexity" evidence="1">
    <location>
        <begin position="151"/>
        <end position="161"/>
    </location>
</feature>
<evidence type="ECO:0000256" key="2">
    <source>
        <dbReference type="SAM" id="SignalP"/>
    </source>
</evidence>
<protein>
    <recommendedName>
        <fullName evidence="5">Lipoprotein</fullName>
    </recommendedName>
</protein>
<name>A0A8J3KIB1_9ACTN</name>
<gene>
    <name evidence="3" type="ORF">Cci01nite_55260</name>
</gene>
<evidence type="ECO:0000313" key="4">
    <source>
        <dbReference type="Proteomes" id="UP000659904"/>
    </source>
</evidence>
<dbReference type="PROSITE" id="PS51257">
    <property type="entry name" value="PROKAR_LIPOPROTEIN"/>
    <property type="match status" value="1"/>
</dbReference>
<dbReference type="Proteomes" id="UP000659904">
    <property type="component" value="Unassembled WGS sequence"/>
</dbReference>
<reference evidence="3 4" key="1">
    <citation type="submission" date="2021-01" db="EMBL/GenBank/DDBJ databases">
        <title>Whole genome shotgun sequence of Catellatospora citrea NBRC 14495.</title>
        <authorList>
            <person name="Komaki H."/>
            <person name="Tamura T."/>
        </authorList>
    </citation>
    <scope>NUCLEOTIDE SEQUENCE [LARGE SCALE GENOMIC DNA]</scope>
    <source>
        <strain evidence="3 4">NBRC 14495</strain>
    </source>
</reference>
<comment type="caution">
    <text evidence="3">The sequence shown here is derived from an EMBL/GenBank/DDBJ whole genome shotgun (WGS) entry which is preliminary data.</text>
</comment>
<evidence type="ECO:0008006" key="5">
    <source>
        <dbReference type="Google" id="ProtNLM"/>
    </source>
</evidence>
<keyword evidence="2" id="KW-0732">Signal</keyword>
<keyword evidence="4" id="KW-1185">Reference proteome</keyword>
<dbReference type="EMBL" id="BONH01000028">
    <property type="protein sequence ID" value="GIG00433.1"/>
    <property type="molecule type" value="Genomic_DNA"/>
</dbReference>
<dbReference type="AlphaFoldDB" id="A0A8J3KIB1"/>
<organism evidence="3 4">
    <name type="scientific">Catellatospora citrea</name>
    <dbReference type="NCBI Taxonomy" id="53366"/>
    <lineage>
        <taxon>Bacteria</taxon>
        <taxon>Bacillati</taxon>
        <taxon>Actinomycetota</taxon>
        <taxon>Actinomycetes</taxon>
        <taxon>Micromonosporales</taxon>
        <taxon>Micromonosporaceae</taxon>
        <taxon>Catellatospora</taxon>
    </lineage>
</organism>
<evidence type="ECO:0000313" key="3">
    <source>
        <dbReference type="EMBL" id="GIG00433.1"/>
    </source>
</evidence>
<sequence length="170" mass="17551">MRRARHRLSAAVAAAVILGTASCSHEPDTLEPEHGLQGTVLARHESVSDGQPVALGPYSAQGDLNVQAACLGGGKIDVKVYADRFTPSMFTNRHAGAIAYLTKDSDGALGTLFGSKNEQGSQHCIVVSFIGDVTKHRVTVSGAAGPEPISPLATPAPAATPHRFPCPTGS</sequence>
<feature type="region of interest" description="Disordered" evidence="1">
    <location>
        <begin position="145"/>
        <end position="170"/>
    </location>
</feature>
<feature type="chain" id="PRO_5038734984" description="Lipoprotein" evidence="2">
    <location>
        <begin position="26"/>
        <end position="170"/>
    </location>
</feature>
<feature type="signal peptide" evidence="2">
    <location>
        <begin position="1"/>
        <end position="25"/>
    </location>
</feature>